<dbReference type="Proteomes" id="UP000190890">
    <property type="component" value="Unassembled WGS sequence"/>
</dbReference>
<dbReference type="EMBL" id="LZZM01000163">
    <property type="protein sequence ID" value="OOM76847.1"/>
    <property type="molecule type" value="Genomic_DNA"/>
</dbReference>
<name>A0A1S8TGB0_9CLOT</name>
<dbReference type="STRING" id="29367.CLPUN_25470"/>
<accession>A0A1S8TGB0</accession>
<gene>
    <name evidence="2" type="primary">cdaR_2</name>
    <name evidence="2" type="ORF">CLPUN_25470</name>
</gene>
<keyword evidence="3" id="KW-1185">Reference proteome</keyword>
<evidence type="ECO:0000313" key="2">
    <source>
        <dbReference type="EMBL" id="OOM76847.1"/>
    </source>
</evidence>
<feature type="domain" description="Putative sugar diacid recognition" evidence="1">
    <location>
        <begin position="4"/>
        <end position="71"/>
    </location>
</feature>
<evidence type="ECO:0000313" key="3">
    <source>
        <dbReference type="Proteomes" id="UP000190890"/>
    </source>
</evidence>
<reference evidence="2 3" key="1">
    <citation type="submission" date="2016-05" db="EMBL/GenBank/DDBJ databases">
        <title>Microbial solvent formation.</title>
        <authorList>
            <person name="Poehlein A."/>
            <person name="Montoya Solano J.D."/>
            <person name="Flitsch S."/>
            <person name="Krabben P."/>
            <person name="Duerre P."/>
            <person name="Daniel R."/>
        </authorList>
    </citation>
    <scope>NUCLEOTIDE SEQUENCE [LARGE SCALE GENOMIC DNA]</scope>
    <source>
        <strain evidence="2 3">DSM 2619</strain>
    </source>
</reference>
<dbReference type="InterPro" id="IPR008599">
    <property type="entry name" value="Diacid_rec"/>
</dbReference>
<organism evidence="2 3">
    <name type="scientific">Clostridium puniceum</name>
    <dbReference type="NCBI Taxonomy" id="29367"/>
    <lineage>
        <taxon>Bacteria</taxon>
        <taxon>Bacillati</taxon>
        <taxon>Bacillota</taxon>
        <taxon>Clostridia</taxon>
        <taxon>Eubacteriales</taxon>
        <taxon>Clostridiaceae</taxon>
        <taxon>Clostridium</taxon>
    </lineage>
</organism>
<dbReference type="RefSeq" id="WP_077847662.1">
    <property type="nucleotide sequence ID" value="NZ_LZZM01000163.1"/>
</dbReference>
<dbReference type="AlphaFoldDB" id="A0A1S8TGB0"/>
<sequence>MDFLSKELAKSIVEKTMNVVDYNINIMNENCVIIASGNKERIGTIHEGSIIVLQRKSEFNVDENERRTASKVS</sequence>
<comment type="caution">
    <text evidence="2">The sequence shown here is derived from an EMBL/GenBank/DDBJ whole genome shotgun (WGS) entry which is preliminary data.</text>
</comment>
<dbReference type="Pfam" id="PF05651">
    <property type="entry name" value="Diacid_rec"/>
    <property type="match status" value="1"/>
</dbReference>
<evidence type="ECO:0000259" key="1">
    <source>
        <dbReference type="Pfam" id="PF05651"/>
    </source>
</evidence>
<protein>
    <submittedName>
        <fullName evidence="2">Carbohydrate diacid regulator</fullName>
    </submittedName>
</protein>
<proteinExistence type="predicted"/>